<gene>
    <name evidence="4" type="ORF">SAMN05660690_1208</name>
</gene>
<dbReference type="RefSeq" id="WP_091364255.1">
    <property type="nucleotide sequence ID" value="NZ_FMZF01000002.1"/>
</dbReference>
<dbReference type="OrthoDB" id="9782872at2"/>
<dbReference type="EMBL" id="FMZF01000002">
    <property type="protein sequence ID" value="SDC38468.1"/>
    <property type="molecule type" value="Genomic_DNA"/>
</dbReference>
<evidence type="ECO:0000259" key="3">
    <source>
        <dbReference type="PROSITE" id="PS51677"/>
    </source>
</evidence>
<dbReference type="Pfam" id="PF01522">
    <property type="entry name" value="Polysacc_deac_1"/>
    <property type="match status" value="1"/>
</dbReference>
<reference evidence="5" key="1">
    <citation type="submission" date="2016-10" db="EMBL/GenBank/DDBJ databases">
        <authorList>
            <person name="Varghese N."/>
            <person name="Submissions S."/>
        </authorList>
    </citation>
    <scope>NUCLEOTIDE SEQUENCE [LARGE SCALE GENOMIC DNA]</scope>
    <source>
        <strain evidence="5">DSM 45421</strain>
    </source>
</reference>
<dbReference type="AlphaFoldDB" id="A0A1G6L5Q2"/>
<dbReference type="InterPro" id="IPR011330">
    <property type="entry name" value="Glyco_hydro/deAcase_b/a-brl"/>
</dbReference>
<evidence type="ECO:0000256" key="1">
    <source>
        <dbReference type="ARBA" id="ARBA00004613"/>
    </source>
</evidence>
<keyword evidence="5" id="KW-1185">Reference proteome</keyword>
<protein>
    <submittedName>
        <fullName evidence="4">Polysaccharide deacetylase</fullName>
    </submittedName>
</protein>
<evidence type="ECO:0000313" key="5">
    <source>
        <dbReference type="Proteomes" id="UP000199416"/>
    </source>
</evidence>
<proteinExistence type="predicted"/>
<evidence type="ECO:0000313" key="4">
    <source>
        <dbReference type="EMBL" id="SDC38468.1"/>
    </source>
</evidence>
<dbReference type="InterPro" id="IPR002509">
    <property type="entry name" value="NODB_dom"/>
</dbReference>
<dbReference type="PANTHER" id="PTHR34216">
    <property type="match status" value="1"/>
</dbReference>
<dbReference type="Proteomes" id="UP000199416">
    <property type="component" value="Unassembled WGS sequence"/>
</dbReference>
<dbReference type="PANTHER" id="PTHR34216:SF3">
    <property type="entry name" value="POLY-BETA-1,6-N-ACETYL-D-GLUCOSAMINE N-DEACETYLASE"/>
    <property type="match status" value="1"/>
</dbReference>
<dbReference type="GO" id="GO:0016810">
    <property type="term" value="F:hydrolase activity, acting on carbon-nitrogen (but not peptide) bonds"/>
    <property type="evidence" value="ECO:0007669"/>
    <property type="project" value="InterPro"/>
</dbReference>
<dbReference type="GO" id="GO:0005576">
    <property type="term" value="C:extracellular region"/>
    <property type="evidence" value="ECO:0007669"/>
    <property type="project" value="UniProtKB-SubCell"/>
</dbReference>
<name>A0A1G6L5Q2_9ACTN</name>
<feature type="domain" description="NodB homology" evidence="3">
    <location>
        <begin position="56"/>
        <end position="257"/>
    </location>
</feature>
<dbReference type="CDD" id="cd10918">
    <property type="entry name" value="CE4_NodB_like_5s_6s"/>
    <property type="match status" value="1"/>
</dbReference>
<evidence type="ECO:0000256" key="2">
    <source>
        <dbReference type="ARBA" id="ARBA00022729"/>
    </source>
</evidence>
<dbReference type="Gene3D" id="3.20.20.370">
    <property type="entry name" value="Glycoside hydrolase/deacetylase"/>
    <property type="match status" value="1"/>
</dbReference>
<comment type="subcellular location">
    <subcellularLocation>
        <location evidence="1">Secreted</location>
    </subcellularLocation>
</comment>
<sequence>MTILCYHSVHARWKSPLAVEPHAFVRQAAWLRSSRRVLGLEQALHRLDASGRLPRGAAALTFDDGFAALHEHVLPVLTRERLPATVFLVAQTLTPAGQAVDWVDTPGSEPITTLNLEQVLEMQDAGVDFQSHSWAHHDLTRLSQAECENDLRRSRELLCDLLGRRVTLLAYPRGRHDRHVRTAAARAGYTHAFALPEGPELPDPYAIPRVGIYRGNGQLTVRVKTSRPYLRVRTSRHVSTGVKAVKRVTRTPGRPGR</sequence>
<dbReference type="InterPro" id="IPR051398">
    <property type="entry name" value="Polysacch_Deacetylase"/>
</dbReference>
<dbReference type="GO" id="GO:0005975">
    <property type="term" value="P:carbohydrate metabolic process"/>
    <property type="evidence" value="ECO:0007669"/>
    <property type="project" value="InterPro"/>
</dbReference>
<accession>A0A1G6L5Q2</accession>
<dbReference type="SUPFAM" id="SSF88713">
    <property type="entry name" value="Glycoside hydrolase/deacetylase"/>
    <property type="match status" value="1"/>
</dbReference>
<organism evidence="4 5">
    <name type="scientific">Geodermatophilus telluris</name>
    <dbReference type="NCBI Taxonomy" id="1190417"/>
    <lineage>
        <taxon>Bacteria</taxon>
        <taxon>Bacillati</taxon>
        <taxon>Actinomycetota</taxon>
        <taxon>Actinomycetes</taxon>
        <taxon>Geodermatophilales</taxon>
        <taxon>Geodermatophilaceae</taxon>
        <taxon>Geodermatophilus</taxon>
    </lineage>
</organism>
<keyword evidence="2" id="KW-0732">Signal</keyword>
<dbReference type="STRING" id="1190417.SAMN05660690_1208"/>
<dbReference type="PROSITE" id="PS51677">
    <property type="entry name" value="NODB"/>
    <property type="match status" value="1"/>
</dbReference>